<keyword evidence="6" id="KW-0915">Sodium</keyword>
<feature type="transmembrane region" description="Helical" evidence="10">
    <location>
        <begin position="339"/>
        <end position="359"/>
    </location>
</feature>
<accession>A0A3F3H3Y7</accession>
<evidence type="ECO:0000256" key="2">
    <source>
        <dbReference type="ARBA" id="ARBA00022448"/>
    </source>
</evidence>
<evidence type="ECO:0000256" key="8">
    <source>
        <dbReference type="ARBA" id="ARBA00023136"/>
    </source>
</evidence>
<dbReference type="PANTHER" id="PTHR10110">
    <property type="entry name" value="SODIUM/HYDROGEN EXCHANGER"/>
    <property type="match status" value="1"/>
</dbReference>
<organism evidence="12">
    <name type="scientific">Fructobacillus tropaeoli</name>
    <dbReference type="NCBI Taxonomy" id="709323"/>
    <lineage>
        <taxon>Bacteria</taxon>
        <taxon>Bacillati</taxon>
        <taxon>Bacillota</taxon>
        <taxon>Bacilli</taxon>
        <taxon>Lactobacillales</taxon>
        <taxon>Lactobacillaceae</taxon>
        <taxon>Fructobacillus</taxon>
    </lineage>
</organism>
<feature type="transmembrane region" description="Helical" evidence="10">
    <location>
        <begin position="55"/>
        <end position="72"/>
    </location>
</feature>
<dbReference type="GO" id="GO:0051453">
    <property type="term" value="P:regulation of intracellular pH"/>
    <property type="evidence" value="ECO:0007669"/>
    <property type="project" value="TreeGrafter"/>
</dbReference>
<dbReference type="GO" id="GO:0098719">
    <property type="term" value="P:sodium ion import across plasma membrane"/>
    <property type="evidence" value="ECO:0007669"/>
    <property type="project" value="TreeGrafter"/>
</dbReference>
<feature type="transmembrane region" description="Helical" evidence="10">
    <location>
        <begin position="29"/>
        <end position="48"/>
    </location>
</feature>
<feature type="transmembrane region" description="Helical" evidence="10">
    <location>
        <begin position="182"/>
        <end position="207"/>
    </location>
</feature>
<evidence type="ECO:0000259" key="11">
    <source>
        <dbReference type="Pfam" id="PF00999"/>
    </source>
</evidence>
<evidence type="ECO:0000256" key="10">
    <source>
        <dbReference type="SAM" id="Phobius"/>
    </source>
</evidence>
<feature type="transmembrane region" description="Helical" evidence="10">
    <location>
        <begin position="84"/>
        <end position="103"/>
    </location>
</feature>
<evidence type="ECO:0000256" key="7">
    <source>
        <dbReference type="ARBA" id="ARBA00023065"/>
    </source>
</evidence>
<dbReference type="InterPro" id="IPR018422">
    <property type="entry name" value="Cation/H_exchanger_CPA1"/>
</dbReference>
<dbReference type="Pfam" id="PF00999">
    <property type="entry name" value="Na_H_Exchanger"/>
    <property type="match status" value="1"/>
</dbReference>
<keyword evidence="9" id="KW-0739">Sodium transport</keyword>
<keyword evidence="7" id="KW-0406">Ion transport</keyword>
<feature type="transmembrane region" description="Helical" evidence="10">
    <location>
        <begin position="309"/>
        <end position="327"/>
    </location>
</feature>
<gene>
    <name evidence="12" type="ORF">FTRO_0140210</name>
</gene>
<keyword evidence="5 10" id="KW-1133">Transmembrane helix</keyword>
<keyword evidence="8 10" id="KW-0472">Membrane</keyword>
<evidence type="ECO:0000313" key="12">
    <source>
        <dbReference type="EMBL" id="GAP04976.1"/>
    </source>
</evidence>
<dbReference type="RefSeq" id="WP_059394301.1">
    <property type="nucleotide sequence ID" value="NZ_DF968091.1"/>
</dbReference>
<sequence>MLNSIFILLVTVAISNVFEKNFQKIPGSYINITLGIILVIFPMTNKFILGFNAELFMLIIIAPLLFFEGQNTSNHVVRVELKSIIGTVLFLPIVTMVVLSVVLHWKFSLILPLAAMIVAVNIPTDATALSAVIGNKNISSRLNNTLKMESLFNDATGIVLLQAAILWLSAGKLLVIENSEHFVVSAVGGALFGGTAAFIIIIIRQIWIRSDINVISSQLLVYLLTPIIIYVVAEHIHISGIIAVVTAGLVHNSEAKRSRFSVPRQFHVSMQYINFISEILSNFVFVILGVTLCRIFLDQRNYALHNFNWLWVGISVYLVSLIARFFYALLSKYNGFDAIVFAFGGVHGAVTLSLTFSLLSESTSIVQSNYALILLSTTVVIILSMTVPAIVVRYILKLNDGEQKFDEDTKQKIKKNMVHQALLVVEEMKIETYVKGRVKYDLLDQISQTTLLDFVKEWRNQSRKMLFEKAEIKQEKQALMLAFKAEREYIKLLIHSKTISDELGYEIYGEILLSESLVIDPDNQFS</sequence>
<feature type="domain" description="Cation/H+ exchanger transmembrane" evidence="11">
    <location>
        <begin position="11"/>
        <end position="391"/>
    </location>
</feature>
<evidence type="ECO:0000256" key="9">
    <source>
        <dbReference type="ARBA" id="ARBA00023201"/>
    </source>
</evidence>
<keyword evidence="2" id="KW-0813">Transport</keyword>
<keyword evidence="3" id="KW-1003">Cell membrane</keyword>
<proteinExistence type="predicted"/>
<comment type="subcellular location">
    <subcellularLocation>
        <location evidence="1">Cell membrane</location>
        <topology evidence="1">Multi-pass membrane protein</topology>
    </subcellularLocation>
</comment>
<dbReference type="AlphaFoldDB" id="A0A3F3H3Y7"/>
<evidence type="ECO:0000256" key="6">
    <source>
        <dbReference type="ARBA" id="ARBA00023053"/>
    </source>
</evidence>
<dbReference type="Gene3D" id="6.10.140.1330">
    <property type="match status" value="1"/>
</dbReference>
<feature type="transmembrane region" description="Helical" evidence="10">
    <location>
        <begin position="227"/>
        <end position="251"/>
    </location>
</feature>
<reference evidence="12" key="1">
    <citation type="journal article" date="2015" name="BMC Genomics">
        <title>Comparative genomics of Fructobacillus spp. and Leuconostoc spp. reveals niche-specific evolution of Fructobacillus spp.</title>
        <authorList>
            <person name="Endo A."/>
            <person name="Tanizawa Y."/>
            <person name="Tanaka N."/>
            <person name="Maeno S."/>
            <person name="Kumar H."/>
            <person name="Shiwa Y."/>
            <person name="Okada S."/>
            <person name="Yoshikawa H."/>
            <person name="Dicks L."/>
            <person name="Nakagawa J."/>
            <person name="Arita M."/>
        </authorList>
    </citation>
    <scope>NUCLEOTIDE SEQUENCE [LARGE SCALE GENOMIC DNA]</scope>
    <source>
        <strain evidence="12">F214-1</strain>
    </source>
</reference>
<dbReference type="GO" id="GO:0015385">
    <property type="term" value="F:sodium:proton antiporter activity"/>
    <property type="evidence" value="ECO:0007669"/>
    <property type="project" value="InterPro"/>
</dbReference>
<keyword evidence="4 10" id="KW-0812">Transmembrane</keyword>
<evidence type="ECO:0000256" key="3">
    <source>
        <dbReference type="ARBA" id="ARBA00022475"/>
    </source>
</evidence>
<feature type="transmembrane region" description="Helical" evidence="10">
    <location>
        <begin position="371"/>
        <end position="396"/>
    </location>
</feature>
<feature type="transmembrane region" description="Helical" evidence="10">
    <location>
        <begin position="272"/>
        <end position="297"/>
    </location>
</feature>
<protein>
    <submittedName>
        <fullName evidence="12">Na+/H+ antiporter</fullName>
    </submittedName>
</protein>
<dbReference type="GO" id="GO:0015386">
    <property type="term" value="F:potassium:proton antiporter activity"/>
    <property type="evidence" value="ECO:0007669"/>
    <property type="project" value="TreeGrafter"/>
</dbReference>
<dbReference type="PANTHER" id="PTHR10110:SF86">
    <property type="entry name" value="SODIUM_HYDROGEN EXCHANGER 7"/>
    <property type="match status" value="1"/>
</dbReference>
<evidence type="ECO:0000256" key="4">
    <source>
        <dbReference type="ARBA" id="ARBA00022692"/>
    </source>
</evidence>
<dbReference type="Proteomes" id="UP000064514">
    <property type="component" value="Unassembled WGS sequence"/>
</dbReference>
<evidence type="ECO:0000256" key="5">
    <source>
        <dbReference type="ARBA" id="ARBA00022989"/>
    </source>
</evidence>
<dbReference type="InterPro" id="IPR006153">
    <property type="entry name" value="Cation/H_exchanger_TM"/>
</dbReference>
<dbReference type="GO" id="GO:0005886">
    <property type="term" value="C:plasma membrane"/>
    <property type="evidence" value="ECO:0007669"/>
    <property type="project" value="UniProtKB-SubCell"/>
</dbReference>
<dbReference type="EMBL" id="DF968091">
    <property type="protein sequence ID" value="GAP04976.1"/>
    <property type="molecule type" value="Genomic_DNA"/>
</dbReference>
<name>A0A3F3H3Y7_9LACO</name>
<feature type="transmembrane region" description="Helical" evidence="10">
    <location>
        <begin position="110"/>
        <end position="135"/>
    </location>
</feature>
<evidence type="ECO:0000256" key="1">
    <source>
        <dbReference type="ARBA" id="ARBA00004651"/>
    </source>
</evidence>
<feature type="transmembrane region" description="Helical" evidence="10">
    <location>
        <begin position="155"/>
        <end position="175"/>
    </location>
</feature>